<reference evidence="2 3" key="1">
    <citation type="submission" date="2017-10" db="EMBL/GenBank/DDBJ databases">
        <authorList>
            <person name="Jakob F."/>
        </authorList>
    </citation>
    <scope>NUCLEOTIDE SEQUENCE [LARGE SCALE GENOMIC DNA]</scope>
    <source>
        <strain evidence="2 3">TMW 2.1889</strain>
    </source>
</reference>
<keyword evidence="3" id="KW-1185">Reference proteome</keyword>
<protein>
    <recommendedName>
        <fullName evidence="4">Chorismate lyase</fullName>
    </recommendedName>
</protein>
<evidence type="ECO:0000313" key="3">
    <source>
        <dbReference type="Proteomes" id="UP000765338"/>
    </source>
</evidence>
<evidence type="ECO:0000256" key="1">
    <source>
        <dbReference type="SAM" id="MobiDB-lite"/>
    </source>
</evidence>
<dbReference type="Gene3D" id="3.40.1410.10">
    <property type="entry name" value="Chorismate lyase-like"/>
    <property type="match status" value="1"/>
</dbReference>
<dbReference type="Proteomes" id="UP000765338">
    <property type="component" value="Unassembled WGS sequence"/>
</dbReference>
<comment type="caution">
    <text evidence="2">The sequence shown here is derived from an EMBL/GenBank/DDBJ whole genome shotgun (WGS) entry which is preliminary data.</text>
</comment>
<evidence type="ECO:0008006" key="4">
    <source>
        <dbReference type="Google" id="ProtNLM"/>
    </source>
</evidence>
<name>A0ABR5ZSP8_9PROT</name>
<dbReference type="InterPro" id="IPR028978">
    <property type="entry name" value="Chorismate_lyase_/UTRA_dom_sf"/>
</dbReference>
<evidence type="ECO:0000313" key="2">
    <source>
        <dbReference type="EMBL" id="MBA5727331.1"/>
    </source>
</evidence>
<organism evidence="2 3">
    <name type="scientific">Bombella mellum</name>
    <dbReference type="NCBI Taxonomy" id="2039288"/>
    <lineage>
        <taxon>Bacteria</taxon>
        <taxon>Pseudomonadati</taxon>
        <taxon>Pseudomonadota</taxon>
        <taxon>Alphaproteobacteria</taxon>
        <taxon>Acetobacterales</taxon>
        <taxon>Acetobacteraceae</taxon>
        <taxon>Bombella</taxon>
    </lineage>
</organism>
<sequence>MTATIHEGCRPSHGNGRLRWSVPLRQSRIPAWMRLFCMVCLCLPRTAPAHDGSLPRTVTPRPATPAALAQDLSQRDSATATLQQHCPLPITAHLLDGKAAPALQREARQAMQASPAARLVVRHVQLLCGRAVWSEAWNLYLPDRLTPDARRKLAGSHVPFGRAVGEATFSRQRLESRLTGLPPGTVLENRAILHRRTDGSGFATLIERYEEAALEVRTPQATSSDAARRQGPASAP</sequence>
<gene>
    <name evidence="2" type="ORF">CPA56_04960</name>
</gene>
<accession>A0ABR5ZSP8</accession>
<feature type="region of interest" description="Disordered" evidence="1">
    <location>
        <begin position="216"/>
        <end position="236"/>
    </location>
</feature>
<dbReference type="SUPFAM" id="SSF64288">
    <property type="entry name" value="Chorismate lyase-like"/>
    <property type="match status" value="1"/>
</dbReference>
<proteinExistence type="predicted"/>
<dbReference type="EMBL" id="PDLY01000003">
    <property type="protein sequence ID" value="MBA5727331.1"/>
    <property type="molecule type" value="Genomic_DNA"/>
</dbReference>